<dbReference type="GO" id="GO:0016836">
    <property type="term" value="F:hydro-lyase activity"/>
    <property type="evidence" value="ECO:0007669"/>
    <property type="project" value="TreeGrafter"/>
</dbReference>
<evidence type="ECO:0000259" key="3">
    <source>
        <dbReference type="Pfam" id="PF00920"/>
    </source>
</evidence>
<comment type="similarity">
    <text evidence="1">Belongs to the IlvD/Edd family.</text>
</comment>
<feature type="domain" description="Dihydroxy-acid/6-phosphogluconate dehydratase N-terminal" evidence="3">
    <location>
        <begin position="260"/>
        <end position="441"/>
    </location>
</feature>
<protein>
    <submittedName>
        <fullName evidence="5">Dihydroxy-acid dehydratase</fullName>
    </submittedName>
</protein>
<dbReference type="SUPFAM" id="SSF143975">
    <property type="entry name" value="IlvD/EDD N-terminal domain-like"/>
    <property type="match status" value="1"/>
</dbReference>
<feature type="domain" description="Dihydroxy-acid/6-phosphogluconate dehydratase C-terminal" evidence="4">
    <location>
        <begin position="566"/>
        <end position="649"/>
    </location>
</feature>
<dbReference type="SUPFAM" id="SSF52016">
    <property type="entry name" value="LeuD/IlvD-like"/>
    <property type="match status" value="1"/>
</dbReference>
<evidence type="ECO:0000256" key="2">
    <source>
        <dbReference type="ARBA" id="ARBA00023239"/>
    </source>
</evidence>
<sequence length="719" mass="77638">MVTDGRNAPPVIVERHNPYRDCIQGLANQPITVLKILGEAAAELPPDSPLAKLDDVTMREVVARLRDNRPRVAIILGPPDHPAHLLDRPHALMAAARVWQNGGVPFAFAVPVICDGTAQNNIGQSYSLSSRNTTAAAVNITFEGHSYHAAYVLAGCDKSPSAILSGLAAADVARAHRGDQAPVWALFAPEHVLQGGTIPSSSAADLRALSAKARASGHADLADDIDENMHYILQCSSDEAFAGHLKRAENLGLVDPETARRLLDELAGATCHEHGGVCAFNGTGNSSRTMMAAFGMTPPELELLTGLPPDASVISGVDRLFALFNKPEFRITEILRRNFANLVRIHSATGSSSNLLLHIPCIMRHAGFDVTAEDYRRIRAETPVPEVFAHSLTEGRDTFELALQFARGQHRGMESLYRVLHDLGIPMDLDAPTVTGTTWGERIADLTVPVDPSLGDRAVIRTRPIRPRAGVEILSGSFFDAAEVKVSGMSDALYDHFADHVFAVRFYENEHVCIADFTSADLTDRLARTEGLDPELIARIVARNGGDPAIADPYALLEKGWLSFAFIIAGQGPRAYGMPEMFTPGQQLRHHRILEASSILMTDGRYSGVTKGACIGHATPEAFDGGGIGYLADGDVLRLDLNGARLDCLDAAQFRAGTETPIDPRTLAGRADLFAARMARMERRRLDIAACNLMDDVSDAARGVVPGAVDRRATRPWRV</sequence>
<dbReference type="InterPro" id="IPR056740">
    <property type="entry name" value="ILV_EDD_C"/>
</dbReference>
<dbReference type="Pfam" id="PF24877">
    <property type="entry name" value="ILV_EDD_C"/>
    <property type="match status" value="1"/>
</dbReference>
<dbReference type="PANTHER" id="PTHR43661">
    <property type="entry name" value="D-XYLONATE DEHYDRATASE"/>
    <property type="match status" value="1"/>
</dbReference>
<dbReference type="GO" id="GO:0005829">
    <property type="term" value="C:cytosol"/>
    <property type="evidence" value="ECO:0007669"/>
    <property type="project" value="TreeGrafter"/>
</dbReference>
<evidence type="ECO:0000259" key="4">
    <source>
        <dbReference type="Pfam" id="PF24877"/>
    </source>
</evidence>
<evidence type="ECO:0000256" key="1">
    <source>
        <dbReference type="ARBA" id="ARBA00006486"/>
    </source>
</evidence>
<keyword evidence="2" id="KW-0456">Lyase</keyword>
<dbReference type="InterPro" id="IPR042096">
    <property type="entry name" value="Dihydro-acid_dehy_C"/>
</dbReference>
<organism evidence="5">
    <name type="scientific">uncultured Alphaproteobacteria bacterium</name>
    <dbReference type="NCBI Taxonomy" id="91750"/>
    <lineage>
        <taxon>Bacteria</taxon>
        <taxon>Pseudomonadati</taxon>
        <taxon>Pseudomonadota</taxon>
        <taxon>Alphaproteobacteria</taxon>
        <taxon>environmental samples</taxon>
    </lineage>
</organism>
<dbReference type="Gene3D" id="3.50.30.80">
    <property type="entry name" value="IlvD/EDD C-terminal domain-like"/>
    <property type="match status" value="1"/>
</dbReference>
<name>A0A212KKE2_9PROT</name>
<proteinExistence type="inferred from homology"/>
<accession>A0A212KKE2</accession>
<feature type="domain" description="Dihydroxy-acid/6-phosphogluconate dehydratase N-terminal" evidence="3">
    <location>
        <begin position="82"/>
        <end position="172"/>
    </location>
</feature>
<dbReference type="AlphaFoldDB" id="A0A212KKE2"/>
<gene>
    <name evidence="5" type="ORF">KL86APRO_20454</name>
</gene>
<dbReference type="InterPro" id="IPR000581">
    <property type="entry name" value="ILV_EDD_N"/>
</dbReference>
<dbReference type="EMBL" id="FLUO01000002">
    <property type="protein sequence ID" value="SBW12121.1"/>
    <property type="molecule type" value="Genomic_DNA"/>
</dbReference>
<dbReference type="InterPro" id="IPR037237">
    <property type="entry name" value="IlvD/EDD_N"/>
</dbReference>
<dbReference type="PANTHER" id="PTHR43661:SF3">
    <property type="entry name" value="D-XYLONATE DEHYDRATASE YAGF-RELATED"/>
    <property type="match status" value="1"/>
</dbReference>
<evidence type="ECO:0000313" key="5">
    <source>
        <dbReference type="EMBL" id="SBW12121.1"/>
    </source>
</evidence>
<dbReference type="Pfam" id="PF00920">
    <property type="entry name" value="ILVD_EDD_N"/>
    <property type="match status" value="2"/>
</dbReference>
<reference evidence="5" key="1">
    <citation type="submission" date="2016-04" db="EMBL/GenBank/DDBJ databases">
        <authorList>
            <person name="Evans L.H."/>
            <person name="Alamgir A."/>
            <person name="Owens N."/>
            <person name="Weber N.D."/>
            <person name="Virtaneva K."/>
            <person name="Barbian K."/>
            <person name="Babar A."/>
            <person name="Rosenke K."/>
        </authorList>
    </citation>
    <scope>NUCLEOTIDE SEQUENCE</scope>
    <source>
        <strain evidence="5">86</strain>
    </source>
</reference>